<gene>
    <name evidence="1" type="ORF">NLG97_g8393</name>
</gene>
<reference evidence="1" key="1">
    <citation type="submission" date="2022-07" db="EMBL/GenBank/DDBJ databases">
        <title>Genome Sequence of Lecanicillium saksenae.</title>
        <authorList>
            <person name="Buettner E."/>
        </authorList>
    </citation>
    <scope>NUCLEOTIDE SEQUENCE</scope>
    <source>
        <strain evidence="1">VT-O1</strain>
    </source>
</reference>
<evidence type="ECO:0000313" key="1">
    <source>
        <dbReference type="EMBL" id="KAJ3479153.1"/>
    </source>
</evidence>
<accession>A0ACC1QJ54</accession>
<proteinExistence type="predicted"/>
<name>A0ACC1QJ54_9HYPO</name>
<organism evidence="1 2">
    <name type="scientific">Lecanicillium saksenae</name>
    <dbReference type="NCBI Taxonomy" id="468837"/>
    <lineage>
        <taxon>Eukaryota</taxon>
        <taxon>Fungi</taxon>
        <taxon>Dikarya</taxon>
        <taxon>Ascomycota</taxon>
        <taxon>Pezizomycotina</taxon>
        <taxon>Sordariomycetes</taxon>
        <taxon>Hypocreomycetidae</taxon>
        <taxon>Hypocreales</taxon>
        <taxon>Cordycipitaceae</taxon>
        <taxon>Lecanicillium</taxon>
    </lineage>
</organism>
<dbReference type="EMBL" id="JANAKD010001467">
    <property type="protein sequence ID" value="KAJ3479153.1"/>
    <property type="molecule type" value="Genomic_DNA"/>
</dbReference>
<keyword evidence="2" id="KW-1185">Reference proteome</keyword>
<sequence length="78" mass="8745">MAFHKLVKSSAYYSRFQTKFKRRRQGKTDYYARKRLITQAKNKYNAPKSSAPPTLTSSRPTASSTVLPTGPPPTPPVS</sequence>
<protein>
    <submittedName>
        <fullName evidence="1">Uncharacterized protein</fullName>
    </submittedName>
</protein>
<comment type="caution">
    <text evidence="1">The sequence shown here is derived from an EMBL/GenBank/DDBJ whole genome shotgun (WGS) entry which is preliminary data.</text>
</comment>
<dbReference type="Proteomes" id="UP001148737">
    <property type="component" value="Unassembled WGS sequence"/>
</dbReference>
<evidence type="ECO:0000313" key="2">
    <source>
        <dbReference type="Proteomes" id="UP001148737"/>
    </source>
</evidence>